<comment type="similarity">
    <text evidence="1">Belongs to the TRAFAC class TrmE-Era-EngA-EngB-Septin-like GTPase superfamily. Septin GTPase family.</text>
</comment>
<feature type="compositionally biased region" description="Low complexity" evidence="2">
    <location>
        <begin position="326"/>
        <end position="346"/>
    </location>
</feature>
<evidence type="ECO:0000313" key="4">
    <source>
        <dbReference type="EMBL" id="KAJ3026154.1"/>
    </source>
</evidence>
<dbReference type="InterPro" id="IPR030379">
    <property type="entry name" value="G_SEPTIN_dom"/>
</dbReference>
<dbReference type="InterPro" id="IPR027417">
    <property type="entry name" value="P-loop_NTPase"/>
</dbReference>
<gene>
    <name evidence="4" type="ORF">HK097_006512</name>
</gene>
<dbReference type="SUPFAM" id="SSF52540">
    <property type="entry name" value="P-loop containing nucleoside triphosphate hydrolases"/>
    <property type="match status" value="1"/>
</dbReference>
<feature type="non-terminal residue" evidence="4">
    <location>
        <position position="353"/>
    </location>
</feature>
<evidence type="ECO:0000256" key="1">
    <source>
        <dbReference type="RuleBase" id="RU004560"/>
    </source>
</evidence>
<feature type="region of interest" description="Disordered" evidence="2">
    <location>
        <begin position="324"/>
        <end position="353"/>
    </location>
</feature>
<protein>
    <recommendedName>
        <fullName evidence="3">Septin-type G domain-containing protein</fullName>
    </recommendedName>
</protein>
<feature type="domain" description="Septin-type G" evidence="3">
    <location>
        <begin position="60"/>
        <end position="353"/>
    </location>
</feature>
<dbReference type="AlphaFoldDB" id="A0AAD5RZN9"/>
<dbReference type="GO" id="GO:0005525">
    <property type="term" value="F:GTP binding"/>
    <property type="evidence" value="ECO:0007669"/>
    <property type="project" value="UniProtKB-KW"/>
</dbReference>
<dbReference type="Proteomes" id="UP001212841">
    <property type="component" value="Unassembled WGS sequence"/>
</dbReference>
<dbReference type="Pfam" id="PF00735">
    <property type="entry name" value="Septin"/>
    <property type="match status" value="1"/>
</dbReference>
<name>A0AAD5RZN9_9FUNG</name>
<dbReference type="Gene3D" id="3.40.50.300">
    <property type="entry name" value="P-loop containing nucleotide triphosphate hydrolases"/>
    <property type="match status" value="1"/>
</dbReference>
<sequence>EKQQGAILPHSALAALRAAMETARSPAGSVEAEEERRQQATKKLATVTMRRSVRAKVPANIGSLRVAVVGDSGIGKTSLIQNFLTIPEVQSADPFNPSEQIHEIRCSTIPTAELHTGEDPLNVTFVDTPGFGISMDAMETIRPIVDYHLSQFEKTDDIFARDAPIPTLVNFLNSGTGAHTHVDVCIFGILHRLKPVDIEFMRRLTPYVNIVPVIVKCDTLKPTELFHLKVSVLEGLHKAGIPIYGFGLDFHELIDLARAGVSGAPPFAISNPDVANSTGPNPTPGIVNEFESLKNNILYHHIDDLRQLTAERFAEWRERNRRDNELAQQEALSRQQQQQQQQQQRQGFDHGSV</sequence>
<evidence type="ECO:0000259" key="3">
    <source>
        <dbReference type="PROSITE" id="PS51719"/>
    </source>
</evidence>
<accession>A0AAD5RZN9</accession>
<reference evidence="4" key="1">
    <citation type="submission" date="2020-05" db="EMBL/GenBank/DDBJ databases">
        <title>Phylogenomic resolution of chytrid fungi.</title>
        <authorList>
            <person name="Stajich J.E."/>
            <person name="Amses K."/>
            <person name="Simmons R."/>
            <person name="Seto K."/>
            <person name="Myers J."/>
            <person name="Bonds A."/>
            <person name="Quandt C.A."/>
            <person name="Barry K."/>
            <person name="Liu P."/>
            <person name="Grigoriev I."/>
            <person name="Longcore J.E."/>
            <person name="James T.Y."/>
        </authorList>
    </citation>
    <scope>NUCLEOTIDE SEQUENCE</scope>
    <source>
        <strain evidence="4">JEL0318</strain>
    </source>
</reference>
<keyword evidence="1" id="KW-0342">GTP-binding</keyword>
<dbReference type="EMBL" id="JADGJD010003044">
    <property type="protein sequence ID" value="KAJ3026154.1"/>
    <property type="molecule type" value="Genomic_DNA"/>
</dbReference>
<evidence type="ECO:0000256" key="2">
    <source>
        <dbReference type="SAM" id="MobiDB-lite"/>
    </source>
</evidence>
<organism evidence="4 5">
    <name type="scientific">Rhizophlyctis rosea</name>
    <dbReference type="NCBI Taxonomy" id="64517"/>
    <lineage>
        <taxon>Eukaryota</taxon>
        <taxon>Fungi</taxon>
        <taxon>Fungi incertae sedis</taxon>
        <taxon>Chytridiomycota</taxon>
        <taxon>Chytridiomycota incertae sedis</taxon>
        <taxon>Chytridiomycetes</taxon>
        <taxon>Rhizophlyctidales</taxon>
        <taxon>Rhizophlyctidaceae</taxon>
        <taxon>Rhizophlyctis</taxon>
    </lineage>
</organism>
<keyword evidence="1" id="KW-0547">Nucleotide-binding</keyword>
<comment type="caution">
    <text evidence="4">The sequence shown here is derived from an EMBL/GenBank/DDBJ whole genome shotgun (WGS) entry which is preliminary data.</text>
</comment>
<dbReference type="PANTHER" id="PTHR18884">
    <property type="entry name" value="SEPTIN"/>
    <property type="match status" value="1"/>
</dbReference>
<evidence type="ECO:0000313" key="5">
    <source>
        <dbReference type="Proteomes" id="UP001212841"/>
    </source>
</evidence>
<dbReference type="PROSITE" id="PS51719">
    <property type="entry name" value="G_SEPTIN"/>
    <property type="match status" value="1"/>
</dbReference>
<keyword evidence="5" id="KW-1185">Reference proteome</keyword>
<proteinExistence type="inferred from homology"/>
<feature type="non-terminal residue" evidence="4">
    <location>
        <position position="1"/>
    </location>
</feature>